<protein>
    <submittedName>
        <fullName evidence="1">Uncharacterized protein</fullName>
    </submittedName>
</protein>
<dbReference type="Proteomes" id="UP001529510">
    <property type="component" value="Unassembled WGS sequence"/>
</dbReference>
<dbReference type="AlphaFoldDB" id="A0ABD0PVA1"/>
<feature type="non-terminal residue" evidence="1">
    <location>
        <position position="1"/>
    </location>
</feature>
<evidence type="ECO:0000313" key="1">
    <source>
        <dbReference type="EMBL" id="KAL0177945.1"/>
    </source>
</evidence>
<evidence type="ECO:0000313" key="2">
    <source>
        <dbReference type="Proteomes" id="UP001529510"/>
    </source>
</evidence>
<reference evidence="1 2" key="1">
    <citation type="submission" date="2024-05" db="EMBL/GenBank/DDBJ databases">
        <title>Genome sequencing and assembly of Indian major carp, Cirrhinus mrigala (Hamilton, 1822).</title>
        <authorList>
            <person name="Mohindra V."/>
            <person name="Chowdhury L.M."/>
            <person name="Lal K."/>
            <person name="Jena J.K."/>
        </authorList>
    </citation>
    <scope>NUCLEOTIDE SEQUENCE [LARGE SCALE GENOMIC DNA]</scope>
    <source>
        <strain evidence="1">CM1030</strain>
        <tissue evidence="1">Blood</tissue>
    </source>
</reference>
<dbReference type="EMBL" id="JAMKFB020000013">
    <property type="protein sequence ID" value="KAL0177945.1"/>
    <property type="molecule type" value="Genomic_DNA"/>
</dbReference>
<accession>A0ABD0PVA1</accession>
<proteinExistence type="predicted"/>
<organism evidence="1 2">
    <name type="scientific">Cirrhinus mrigala</name>
    <name type="common">Mrigala</name>
    <dbReference type="NCBI Taxonomy" id="683832"/>
    <lineage>
        <taxon>Eukaryota</taxon>
        <taxon>Metazoa</taxon>
        <taxon>Chordata</taxon>
        <taxon>Craniata</taxon>
        <taxon>Vertebrata</taxon>
        <taxon>Euteleostomi</taxon>
        <taxon>Actinopterygii</taxon>
        <taxon>Neopterygii</taxon>
        <taxon>Teleostei</taxon>
        <taxon>Ostariophysi</taxon>
        <taxon>Cypriniformes</taxon>
        <taxon>Cyprinidae</taxon>
        <taxon>Labeoninae</taxon>
        <taxon>Labeonini</taxon>
        <taxon>Cirrhinus</taxon>
    </lineage>
</organism>
<feature type="non-terminal residue" evidence="1">
    <location>
        <position position="54"/>
    </location>
</feature>
<name>A0ABD0PVA1_CIRMR</name>
<comment type="caution">
    <text evidence="1">The sequence shown here is derived from an EMBL/GenBank/DDBJ whole genome shotgun (WGS) entry which is preliminary data.</text>
</comment>
<keyword evidence="2" id="KW-1185">Reference proteome</keyword>
<sequence length="54" mass="6202">FMFRTIMPSPTPTRTPDTVKITRRFLLRKTMNRSLKLFFSDLIETAGNGLLCPA</sequence>
<gene>
    <name evidence="1" type="ORF">M9458_026839</name>
</gene>